<dbReference type="GO" id="GO:0016491">
    <property type="term" value="F:oxidoreductase activity"/>
    <property type="evidence" value="ECO:0007669"/>
    <property type="project" value="UniProtKB-KW"/>
</dbReference>
<dbReference type="SMART" id="SM00829">
    <property type="entry name" value="PKS_ER"/>
    <property type="match status" value="1"/>
</dbReference>
<dbReference type="Gene3D" id="3.40.50.720">
    <property type="entry name" value="NAD(P)-binding Rossmann-like Domain"/>
    <property type="match status" value="1"/>
</dbReference>
<name>A0A2P9HEA5_9HYPH</name>
<protein>
    <submittedName>
        <fullName evidence="3">Bifunctional protein: zinc-containing alcohol dehydrogenase quinone oxidoreductase ( NADPH:quinone reductase) Similar to arginate lyase</fullName>
        <ecNumber evidence="3">1.1.1.-</ecNumber>
    </submittedName>
</protein>
<dbReference type="PANTHER" id="PTHR44154:SF1">
    <property type="entry name" value="QUINONE OXIDOREDUCTASE"/>
    <property type="match status" value="1"/>
</dbReference>
<proteinExistence type="predicted"/>
<dbReference type="InterPro" id="IPR013154">
    <property type="entry name" value="ADH-like_N"/>
</dbReference>
<evidence type="ECO:0000259" key="2">
    <source>
        <dbReference type="SMART" id="SM00829"/>
    </source>
</evidence>
<evidence type="ECO:0000256" key="1">
    <source>
        <dbReference type="ARBA" id="ARBA00022857"/>
    </source>
</evidence>
<dbReference type="InterPro" id="IPR011032">
    <property type="entry name" value="GroES-like_sf"/>
</dbReference>
<keyword evidence="3" id="KW-0456">Lyase</keyword>
<dbReference type="Pfam" id="PF08240">
    <property type="entry name" value="ADH_N"/>
    <property type="match status" value="1"/>
</dbReference>
<dbReference type="InterPro" id="IPR020843">
    <property type="entry name" value="ER"/>
</dbReference>
<dbReference type="Proteomes" id="UP000246073">
    <property type="component" value="Unassembled WGS sequence"/>
</dbReference>
<evidence type="ECO:0000313" key="4">
    <source>
        <dbReference type="Proteomes" id="UP000246073"/>
    </source>
</evidence>
<dbReference type="SUPFAM" id="SSF50129">
    <property type="entry name" value="GroES-like"/>
    <property type="match status" value="1"/>
</dbReference>
<evidence type="ECO:0000313" key="3">
    <source>
        <dbReference type="EMBL" id="SPL62428.1"/>
    </source>
</evidence>
<gene>
    <name evidence="3" type="ORF">OHAE_5496</name>
</gene>
<dbReference type="EMBL" id="OOFM01000002">
    <property type="protein sequence ID" value="SPL62428.1"/>
    <property type="molecule type" value="Genomic_DNA"/>
</dbReference>
<keyword evidence="3" id="KW-0560">Oxidoreductase</keyword>
<dbReference type="RefSeq" id="WP_109366560.1">
    <property type="nucleotide sequence ID" value="NZ_OOFM01000002.1"/>
</dbReference>
<feature type="domain" description="Enoyl reductase (ER)" evidence="2">
    <location>
        <begin position="10"/>
        <end position="324"/>
    </location>
</feature>
<dbReference type="EC" id="1.1.1.-" evidence="3"/>
<organism evidence="3 4">
    <name type="scientific">Ochrobactrum soli</name>
    <dbReference type="NCBI Taxonomy" id="2448455"/>
    <lineage>
        <taxon>Bacteria</taxon>
        <taxon>Pseudomonadati</taxon>
        <taxon>Pseudomonadota</taxon>
        <taxon>Alphaproteobacteria</taxon>
        <taxon>Hyphomicrobiales</taxon>
        <taxon>Brucellaceae</taxon>
        <taxon>Brucella/Ochrobactrum group</taxon>
        <taxon>Ochrobactrum</taxon>
    </lineage>
</organism>
<dbReference type="SUPFAM" id="SSF51735">
    <property type="entry name" value="NAD(P)-binding Rossmann-fold domains"/>
    <property type="match status" value="1"/>
</dbReference>
<dbReference type="AlphaFoldDB" id="A0A2P9HEA5"/>
<dbReference type="GO" id="GO:0016829">
    <property type="term" value="F:lyase activity"/>
    <property type="evidence" value="ECO:0007669"/>
    <property type="project" value="UniProtKB-KW"/>
</dbReference>
<reference evidence="4" key="1">
    <citation type="submission" date="2017-12" db="EMBL/GenBank/DDBJ databases">
        <authorList>
            <person name="Diaz M."/>
        </authorList>
    </citation>
    <scope>NUCLEOTIDE SEQUENCE [LARGE SCALE GENOMIC DNA]</scope>
    <source>
        <strain evidence="4">FI11154</strain>
    </source>
</reference>
<dbReference type="Gene3D" id="3.90.180.10">
    <property type="entry name" value="Medium-chain alcohol dehydrogenases, catalytic domain"/>
    <property type="match status" value="1"/>
</dbReference>
<dbReference type="PANTHER" id="PTHR44154">
    <property type="entry name" value="QUINONE OXIDOREDUCTASE"/>
    <property type="match status" value="1"/>
</dbReference>
<sequence length="331" mass="34680">MRALVLNSHGGVENFTLEDIGRPDIGCGRVLVKVASASLNQIDNKIRHGLPIGPDLPAVLGCDFAGVIEEIGDQVEGYAIGDEVFGCAGGVKGHGGSLAEYISCDYRLIARKPARLTMRQAAALPLVSITAWEAIERARISSSDHVLVHAGAGGVGHIAVQLAQRTGAKVTATVGDDAGASLARSFGASNVVFYRSETPSDYSKRLTGGKGFSVIIDTVGGENLERSFEAAGLNGRISTTASRVKADLSPLHAKALSLYVVFMLLPMLSNVGREKHGAILRQIATLADHGHLRPLIDPSRFVLSSAAEAYAYLEGGTAKGKVVVDIESRAA</sequence>
<dbReference type="InterPro" id="IPR051603">
    <property type="entry name" value="Zinc-ADH_QOR/CCCR"/>
</dbReference>
<dbReference type="InterPro" id="IPR036291">
    <property type="entry name" value="NAD(P)-bd_dom_sf"/>
</dbReference>
<dbReference type="CDD" id="cd08272">
    <property type="entry name" value="MDR6"/>
    <property type="match status" value="1"/>
</dbReference>
<accession>A0A2P9HEA5</accession>
<keyword evidence="1" id="KW-0521">NADP</keyword>
<dbReference type="Pfam" id="PF13602">
    <property type="entry name" value="ADH_zinc_N_2"/>
    <property type="match status" value="1"/>
</dbReference>